<organism evidence="1">
    <name type="scientific">Singulisphaera sp. Ch08</name>
    <dbReference type="NCBI Taxonomy" id="3120278"/>
    <lineage>
        <taxon>Bacteria</taxon>
        <taxon>Pseudomonadati</taxon>
        <taxon>Planctomycetota</taxon>
        <taxon>Planctomycetia</taxon>
        <taxon>Isosphaerales</taxon>
        <taxon>Isosphaeraceae</taxon>
        <taxon>Singulisphaera</taxon>
    </lineage>
</organism>
<evidence type="ECO:0000313" key="1">
    <source>
        <dbReference type="EMBL" id="XBH07875.1"/>
    </source>
</evidence>
<dbReference type="AlphaFoldDB" id="A0AAU7CS19"/>
<dbReference type="RefSeq" id="WP_406700713.1">
    <property type="nucleotide sequence ID" value="NZ_CP155447.1"/>
</dbReference>
<name>A0AAU7CS19_9BACT</name>
<accession>A0AAU7CS19</accession>
<protein>
    <submittedName>
        <fullName evidence="1">Uncharacterized protein</fullName>
    </submittedName>
</protein>
<dbReference type="EMBL" id="CP155447">
    <property type="protein sequence ID" value="XBH07875.1"/>
    <property type="molecule type" value="Genomic_DNA"/>
</dbReference>
<sequence>MNEVLIPDQALVSLDQDLDVMLSSIGGEIVIDPNDPEYGVAFRRYLLFSRWPSLLERGELHATAEELLYNSYYWMLKFSKLHERKHGYDAGIEQQVFKILENTHCNLDWNVVEQLTNLVETELGAGP</sequence>
<proteinExistence type="predicted"/>
<reference evidence="1" key="1">
    <citation type="submission" date="2024-05" db="EMBL/GenBank/DDBJ databases">
        <title>Planctomycetes of the genus Singulisphaera possess chitinolytic capabilities.</title>
        <authorList>
            <person name="Ivanova A."/>
        </authorList>
    </citation>
    <scope>NUCLEOTIDE SEQUENCE</scope>
    <source>
        <strain evidence="1">Ch08T</strain>
    </source>
</reference>
<gene>
    <name evidence="1" type="ORF">V5E97_18135</name>
</gene>